<dbReference type="Pfam" id="PF00067">
    <property type="entry name" value="p450"/>
    <property type="match status" value="1"/>
</dbReference>
<dbReference type="SUPFAM" id="SSF48264">
    <property type="entry name" value="Cytochrome P450"/>
    <property type="match status" value="1"/>
</dbReference>
<keyword evidence="4" id="KW-1133">Transmembrane helix</keyword>
<dbReference type="Gene3D" id="1.10.630.10">
    <property type="entry name" value="Cytochrome P450"/>
    <property type="match status" value="1"/>
</dbReference>
<protein>
    <submittedName>
        <fullName evidence="5">Cytochrome P450 71B10</fullName>
    </submittedName>
</protein>
<comment type="caution">
    <text evidence="5">The sequence shown here is derived from an EMBL/GenBank/DDBJ whole genome shotgun (WGS) entry which is preliminary data.</text>
</comment>
<dbReference type="Proteomes" id="UP001412067">
    <property type="component" value="Unassembled WGS sequence"/>
</dbReference>
<evidence type="ECO:0000256" key="2">
    <source>
        <dbReference type="ARBA" id="ARBA00022723"/>
    </source>
</evidence>
<dbReference type="InterPro" id="IPR002401">
    <property type="entry name" value="Cyt_P450_E_grp-I"/>
</dbReference>
<keyword evidence="2" id="KW-0479">Metal-binding</keyword>
<dbReference type="PANTHER" id="PTHR47955">
    <property type="entry name" value="CYTOCHROME P450 FAMILY 71 PROTEIN"/>
    <property type="match status" value="1"/>
</dbReference>
<keyword evidence="4" id="KW-0812">Transmembrane</keyword>
<dbReference type="EMBL" id="JBBWWR010000005">
    <property type="protein sequence ID" value="KAK8966823.1"/>
    <property type="molecule type" value="Genomic_DNA"/>
</dbReference>
<comment type="similarity">
    <text evidence="1">Belongs to the cytochrome P450 family.</text>
</comment>
<dbReference type="PRINTS" id="PR00463">
    <property type="entry name" value="EP450I"/>
</dbReference>
<reference evidence="5 6" key="1">
    <citation type="journal article" date="2022" name="Nat. Plants">
        <title>Genomes of leafy and leafless Platanthera orchids illuminate the evolution of mycoheterotrophy.</title>
        <authorList>
            <person name="Li M.H."/>
            <person name="Liu K.W."/>
            <person name="Li Z."/>
            <person name="Lu H.C."/>
            <person name="Ye Q.L."/>
            <person name="Zhang D."/>
            <person name="Wang J.Y."/>
            <person name="Li Y.F."/>
            <person name="Zhong Z.M."/>
            <person name="Liu X."/>
            <person name="Yu X."/>
            <person name="Liu D.K."/>
            <person name="Tu X.D."/>
            <person name="Liu B."/>
            <person name="Hao Y."/>
            <person name="Liao X.Y."/>
            <person name="Jiang Y.T."/>
            <person name="Sun W.H."/>
            <person name="Chen J."/>
            <person name="Chen Y.Q."/>
            <person name="Ai Y."/>
            <person name="Zhai J.W."/>
            <person name="Wu S.S."/>
            <person name="Zhou Z."/>
            <person name="Hsiao Y.Y."/>
            <person name="Wu W.L."/>
            <person name="Chen Y.Y."/>
            <person name="Lin Y.F."/>
            <person name="Hsu J.L."/>
            <person name="Li C.Y."/>
            <person name="Wang Z.W."/>
            <person name="Zhao X."/>
            <person name="Zhong W.Y."/>
            <person name="Ma X.K."/>
            <person name="Ma L."/>
            <person name="Huang J."/>
            <person name="Chen G.Z."/>
            <person name="Huang M.Z."/>
            <person name="Huang L."/>
            <person name="Peng D.H."/>
            <person name="Luo Y.B."/>
            <person name="Zou S.Q."/>
            <person name="Chen S.P."/>
            <person name="Lan S."/>
            <person name="Tsai W.C."/>
            <person name="Van de Peer Y."/>
            <person name="Liu Z.J."/>
        </authorList>
    </citation>
    <scope>NUCLEOTIDE SEQUENCE [LARGE SCALE GENOMIC DNA]</scope>
    <source>
        <strain evidence="5">Lor288</strain>
    </source>
</reference>
<evidence type="ECO:0000256" key="1">
    <source>
        <dbReference type="ARBA" id="ARBA00010617"/>
    </source>
</evidence>
<evidence type="ECO:0000313" key="6">
    <source>
        <dbReference type="Proteomes" id="UP001412067"/>
    </source>
</evidence>
<gene>
    <name evidence="5" type="primary">CYP71B10</name>
    <name evidence="5" type="ORF">KSP40_PGU001421</name>
</gene>
<dbReference type="InterPro" id="IPR036396">
    <property type="entry name" value="Cyt_P450_sf"/>
</dbReference>
<keyword evidence="4" id="KW-0472">Membrane</keyword>
<keyword evidence="3" id="KW-0408">Iron</keyword>
<organism evidence="5 6">
    <name type="scientific">Platanthera guangdongensis</name>
    <dbReference type="NCBI Taxonomy" id="2320717"/>
    <lineage>
        <taxon>Eukaryota</taxon>
        <taxon>Viridiplantae</taxon>
        <taxon>Streptophyta</taxon>
        <taxon>Embryophyta</taxon>
        <taxon>Tracheophyta</taxon>
        <taxon>Spermatophyta</taxon>
        <taxon>Magnoliopsida</taxon>
        <taxon>Liliopsida</taxon>
        <taxon>Asparagales</taxon>
        <taxon>Orchidaceae</taxon>
        <taxon>Orchidoideae</taxon>
        <taxon>Orchideae</taxon>
        <taxon>Orchidinae</taxon>
        <taxon>Platanthera</taxon>
    </lineage>
</organism>
<keyword evidence="6" id="KW-1185">Reference proteome</keyword>
<sequence>MAALYNTPLSISFIPLFPLILLCTQYFFVRQKHAAINLPPTPGISIPLFGHLHLLRSIPHISLCRLSRKHGPLIRLNLGQFTTIVASSRETAAEILKTQDTHFCSRPSLTTTSRYSYGGIDITFSPYNNHLKQLRRFANANIFSPSKVQSFRSICEQEVEAMVNAISIQSVSLVNLSDVVTSLFNNIMF</sequence>
<evidence type="ECO:0000313" key="5">
    <source>
        <dbReference type="EMBL" id="KAK8966823.1"/>
    </source>
</evidence>
<proteinExistence type="inferred from homology"/>
<accession>A0ABR2MRR2</accession>
<name>A0ABR2MRR2_9ASPA</name>
<feature type="transmembrane region" description="Helical" evidence="4">
    <location>
        <begin position="12"/>
        <end position="29"/>
    </location>
</feature>
<evidence type="ECO:0000256" key="4">
    <source>
        <dbReference type="SAM" id="Phobius"/>
    </source>
</evidence>
<dbReference type="InterPro" id="IPR001128">
    <property type="entry name" value="Cyt_P450"/>
</dbReference>
<evidence type="ECO:0000256" key="3">
    <source>
        <dbReference type="ARBA" id="ARBA00023004"/>
    </source>
</evidence>